<dbReference type="InParanoid" id="A0A3N4LF83"/>
<keyword evidence="7" id="KW-1185">Reference proteome</keyword>
<keyword evidence="2" id="KW-0863">Zinc-finger</keyword>
<evidence type="ECO:0000256" key="1">
    <source>
        <dbReference type="ARBA" id="ARBA00022723"/>
    </source>
</evidence>
<sequence length="468" mass="48737">MDTLILRCNIIRCRTHLQQRAVVTTCSHIFCPTCAESHGLINNNPSSNASGASTSHIHILGQRSCPACRSTLMAPDDAVLTVLNPSEEYKTSLLSGLAPGVIMEVAGRGLAFWGYQAMQEVLFQETFARNLGDKYATMNTQLDKLVHDANTEISGLRKKLEQAMLEREGVERKCMELGEMVREKGRKALQFQDLYDKLKRKMLLANVQSAANETAENIAMGNVMLGPHDQMQSHRGNIGGAGQNRFVSRAMENPISIDMNGNISNVRMSQGIGGGGGGQGTGGGINSVFARGVNGGVAGIGSSRGGGGGGGGGRSGNNGMFMDLDLTPCPTPRPQPGGGSGGVAGGGINNNNLMSTPHRQRLIPTPVNTLSVNNQQQYGRDENFFSYQNPNGGGALGMDRRQPLGGLNENSLGMGPRFGGHVGGLSAGIRIGRPQGSGGAGNGVGMMGGGGGIGMSMGARGSGGMGKH</sequence>
<proteinExistence type="predicted"/>
<dbReference type="Proteomes" id="UP000267821">
    <property type="component" value="Unassembled WGS sequence"/>
</dbReference>
<keyword evidence="4" id="KW-0175">Coiled coil</keyword>
<dbReference type="GO" id="GO:0000795">
    <property type="term" value="C:synaptonemal complex"/>
    <property type="evidence" value="ECO:0007669"/>
    <property type="project" value="InterPro"/>
</dbReference>
<dbReference type="OrthoDB" id="441210at2759"/>
<dbReference type="GO" id="GO:0061630">
    <property type="term" value="F:ubiquitin protein ligase activity"/>
    <property type="evidence" value="ECO:0007669"/>
    <property type="project" value="InterPro"/>
</dbReference>
<dbReference type="InterPro" id="IPR013083">
    <property type="entry name" value="Znf_RING/FYVE/PHD"/>
</dbReference>
<dbReference type="Gene3D" id="3.30.40.10">
    <property type="entry name" value="Zinc/RING finger domain, C3HC4 (zinc finger)"/>
    <property type="match status" value="1"/>
</dbReference>
<evidence type="ECO:0000256" key="2">
    <source>
        <dbReference type="ARBA" id="ARBA00022771"/>
    </source>
</evidence>
<dbReference type="STRING" id="1051890.A0A3N4LF83"/>
<keyword evidence="1" id="KW-0479">Metal-binding</keyword>
<protein>
    <recommendedName>
        <fullName evidence="8">RING-type domain-containing protein</fullName>
    </recommendedName>
</protein>
<dbReference type="InterPro" id="IPR042448">
    <property type="entry name" value="CCNB1IP1"/>
</dbReference>
<evidence type="ECO:0000313" key="7">
    <source>
        <dbReference type="Proteomes" id="UP000267821"/>
    </source>
</evidence>
<dbReference type="EMBL" id="ML121559">
    <property type="protein sequence ID" value="RPB21540.1"/>
    <property type="molecule type" value="Genomic_DNA"/>
</dbReference>
<evidence type="ECO:0000256" key="3">
    <source>
        <dbReference type="ARBA" id="ARBA00022833"/>
    </source>
</evidence>
<dbReference type="GO" id="GO:0007131">
    <property type="term" value="P:reciprocal meiotic recombination"/>
    <property type="evidence" value="ECO:0007669"/>
    <property type="project" value="InterPro"/>
</dbReference>
<dbReference type="PROSITE" id="PS00518">
    <property type="entry name" value="ZF_RING_1"/>
    <property type="match status" value="1"/>
</dbReference>
<feature type="compositionally biased region" description="Gly residues" evidence="5">
    <location>
        <begin position="299"/>
        <end position="316"/>
    </location>
</feature>
<evidence type="ECO:0000256" key="4">
    <source>
        <dbReference type="SAM" id="Coils"/>
    </source>
</evidence>
<accession>A0A3N4LF83</accession>
<dbReference type="SUPFAM" id="SSF57850">
    <property type="entry name" value="RING/U-box"/>
    <property type="match status" value="1"/>
</dbReference>
<evidence type="ECO:0008006" key="8">
    <source>
        <dbReference type="Google" id="ProtNLM"/>
    </source>
</evidence>
<dbReference type="InterPro" id="IPR017907">
    <property type="entry name" value="Znf_RING_CS"/>
</dbReference>
<name>A0A3N4LF83_9PEZI</name>
<evidence type="ECO:0000313" key="6">
    <source>
        <dbReference type="EMBL" id="RPB21540.1"/>
    </source>
</evidence>
<dbReference type="AlphaFoldDB" id="A0A3N4LF83"/>
<gene>
    <name evidence="6" type="ORF">L211DRAFT_828245</name>
</gene>
<organism evidence="6 7">
    <name type="scientific">Terfezia boudieri ATCC MYA-4762</name>
    <dbReference type="NCBI Taxonomy" id="1051890"/>
    <lineage>
        <taxon>Eukaryota</taxon>
        <taxon>Fungi</taxon>
        <taxon>Dikarya</taxon>
        <taxon>Ascomycota</taxon>
        <taxon>Pezizomycotina</taxon>
        <taxon>Pezizomycetes</taxon>
        <taxon>Pezizales</taxon>
        <taxon>Pezizaceae</taxon>
        <taxon>Terfezia</taxon>
    </lineage>
</organism>
<reference evidence="6 7" key="1">
    <citation type="journal article" date="2018" name="Nat. Ecol. Evol.">
        <title>Pezizomycetes genomes reveal the molecular basis of ectomycorrhizal truffle lifestyle.</title>
        <authorList>
            <person name="Murat C."/>
            <person name="Payen T."/>
            <person name="Noel B."/>
            <person name="Kuo A."/>
            <person name="Morin E."/>
            <person name="Chen J."/>
            <person name="Kohler A."/>
            <person name="Krizsan K."/>
            <person name="Balestrini R."/>
            <person name="Da Silva C."/>
            <person name="Montanini B."/>
            <person name="Hainaut M."/>
            <person name="Levati E."/>
            <person name="Barry K.W."/>
            <person name="Belfiori B."/>
            <person name="Cichocki N."/>
            <person name="Clum A."/>
            <person name="Dockter R.B."/>
            <person name="Fauchery L."/>
            <person name="Guy J."/>
            <person name="Iotti M."/>
            <person name="Le Tacon F."/>
            <person name="Lindquist E.A."/>
            <person name="Lipzen A."/>
            <person name="Malagnac F."/>
            <person name="Mello A."/>
            <person name="Molinier V."/>
            <person name="Miyauchi S."/>
            <person name="Poulain J."/>
            <person name="Riccioni C."/>
            <person name="Rubini A."/>
            <person name="Sitrit Y."/>
            <person name="Splivallo R."/>
            <person name="Traeger S."/>
            <person name="Wang M."/>
            <person name="Zifcakova L."/>
            <person name="Wipf D."/>
            <person name="Zambonelli A."/>
            <person name="Paolocci F."/>
            <person name="Nowrousian M."/>
            <person name="Ottonello S."/>
            <person name="Baldrian P."/>
            <person name="Spatafora J.W."/>
            <person name="Henrissat B."/>
            <person name="Nagy L.G."/>
            <person name="Aury J.M."/>
            <person name="Wincker P."/>
            <person name="Grigoriev I.V."/>
            <person name="Bonfante P."/>
            <person name="Martin F.M."/>
        </authorList>
    </citation>
    <scope>NUCLEOTIDE SEQUENCE [LARGE SCALE GENOMIC DNA]</scope>
    <source>
        <strain evidence="6 7">ATCC MYA-4762</strain>
    </source>
</reference>
<dbReference type="PANTHER" id="PTHR14305">
    <property type="entry name" value="E3 UBIQUITIN-PROTEIN LIGASE CCNB1IP1"/>
    <property type="match status" value="1"/>
</dbReference>
<dbReference type="GO" id="GO:0008270">
    <property type="term" value="F:zinc ion binding"/>
    <property type="evidence" value="ECO:0007669"/>
    <property type="project" value="UniProtKB-KW"/>
</dbReference>
<feature type="region of interest" description="Disordered" evidence="5">
    <location>
        <begin position="299"/>
        <end position="320"/>
    </location>
</feature>
<feature type="coiled-coil region" evidence="4">
    <location>
        <begin position="146"/>
        <end position="173"/>
    </location>
</feature>
<keyword evidence="3" id="KW-0862">Zinc</keyword>
<evidence type="ECO:0000256" key="5">
    <source>
        <dbReference type="SAM" id="MobiDB-lite"/>
    </source>
</evidence>
<dbReference type="PANTHER" id="PTHR14305:SF0">
    <property type="entry name" value="E3 UBIQUITIN-PROTEIN LIGASE CCNB1IP1"/>
    <property type="match status" value="1"/>
</dbReference>